<reference evidence="2 3" key="1">
    <citation type="submission" date="2014-04" db="EMBL/GenBank/DDBJ databases">
        <authorList>
            <consortium name="DOE Joint Genome Institute"/>
            <person name="Kuo A."/>
            <person name="Kohler A."/>
            <person name="Nagy L.G."/>
            <person name="Floudas D."/>
            <person name="Copeland A."/>
            <person name="Barry K.W."/>
            <person name="Cichocki N."/>
            <person name="Veneault-Fourrey C."/>
            <person name="LaButti K."/>
            <person name="Lindquist E.A."/>
            <person name="Lipzen A."/>
            <person name="Lundell T."/>
            <person name="Morin E."/>
            <person name="Murat C."/>
            <person name="Sun H."/>
            <person name="Tunlid A."/>
            <person name="Henrissat B."/>
            <person name="Grigoriev I.V."/>
            <person name="Hibbett D.S."/>
            <person name="Martin F."/>
            <person name="Nordberg H.P."/>
            <person name="Cantor M.N."/>
            <person name="Hua S.X."/>
        </authorList>
    </citation>
    <scope>NUCLEOTIDE SEQUENCE [LARGE SCALE GENOMIC DNA]</scope>
    <source>
        <strain evidence="2 3">Foug A</strain>
    </source>
</reference>
<evidence type="ECO:0000313" key="3">
    <source>
        <dbReference type="Proteomes" id="UP000053989"/>
    </source>
</evidence>
<sequence length="104" mass="11779">MASVLVTRCKYRDVLSTSLGVVRRGELVLPSISFIIMTLTFWLNLTTTVPRRQLEKSEEGTVQGKFQHVMGQQMPLGQSRISHALRLSCGAMLMEHRIFDVTNE</sequence>
<dbReference type="EMBL" id="KN822201">
    <property type="protein sequence ID" value="KIM52730.1"/>
    <property type="molecule type" value="Genomic_DNA"/>
</dbReference>
<evidence type="ECO:0000313" key="2">
    <source>
        <dbReference type="EMBL" id="KIM52730.1"/>
    </source>
</evidence>
<dbReference type="InParanoid" id="A0A0C3CVZ4"/>
<keyword evidence="3" id="KW-1185">Reference proteome</keyword>
<dbReference type="HOGENOM" id="CLU_2251646_0_0_1"/>
<organism evidence="2 3">
    <name type="scientific">Scleroderma citrinum Foug A</name>
    <dbReference type="NCBI Taxonomy" id="1036808"/>
    <lineage>
        <taxon>Eukaryota</taxon>
        <taxon>Fungi</taxon>
        <taxon>Dikarya</taxon>
        <taxon>Basidiomycota</taxon>
        <taxon>Agaricomycotina</taxon>
        <taxon>Agaricomycetes</taxon>
        <taxon>Agaricomycetidae</taxon>
        <taxon>Boletales</taxon>
        <taxon>Sclerodermatineae</taxon>
        <taxon>Sclerodermataceae</taxon>
        <taxon>Scleroderma</taxon>
    </lineage>
</organism>
<reference evidence="3" key="2">
    <citation type="submission" date="2015-01" db="EMBL/GenBank/DDBJ databases">
        <title>Evolutionary Origins and Diversification of the Mycorrhizal Mutualists.</title>
        <authorList>
            <consortium name="DOE Joint Genome Institute"/>
            <consortium name="Mycorrhizal Genomics Consortium"/>
            <person name="Kohler A."/>
            <person name="Kuo A."/>
            <person name="Nagy L.G."/>
            <person name="Floudas D."/>
            <person name="Copeland A."/>
            <person name="Barry K.W."/>
            <person name="Cichocki N."/>
            <person name="Veneault-Fourrey C."/>
            <person name="LaButti K."/>
            <person name="Lindquist E.A."/>
            <person name="Lipzen A."/>
            <person name="Lundell T."/>
            <person name="Morin E."/>
            <person name="Murat C."/>
            <person name="Riley R."/>
            <person name="Ohm R."/>
            <person name="Sun H."/>
            <person name="Tunlid A."/>
            <person name="Henrissat B."/>
            <person name="Grigoriev I.V."/>
            <person name="Hibbett D.S."/>
            <person name="Martin F."/>
        </authorList>
    </citation>
    <scope>NUCLEOTIDE SEQUENCE [LARGE SCALE GENOMIC DNA]</scope>
    <source>
        <strain evidence="3">Foug A</strain>
    </source>
</reference>
<keyword evidence="1" id="KW-0472">Membrane</keyword>
<dbReference type="Proteomes" id="UP000053989">
    <property type="component" value="Unassembled WGS sequence"/>
</dbReference>
<gene>
    <name evidence="2" type="ORF">SCLCIDRAFT_1223471</name>
</gene>
<dbReference type="AlphaFoldDB" id="A0A0C3CVZ4"/>
<feature type="transmembrane region" description="Helical" evidence="1">
    <location>
        <begin position="27"/>
        <end position="45"/>
    </location>
</feature>
<accession>A0A0C3CVZ4</accession>
<evidence type="ECO:0000256" key="1">
    <source>
        <dbReference type="SAM" id="Phobius"/>
    </source>
</evidence>
<protein>
    <submittedName>
        <fullName evidence="2">Uncharacterized protein</fullName>
    </submittedName>
</protein>
<keyword evidence="1" id="KW-0812">Transmembrane</keyword>
<name>A0A0C3CVZ4_9AGAM</name>
<keyword evidence="1" id="KW-1133">Transmembrane helix</keyword>
<proteinExistence type="predicted"/>